<dbReference type="Proteomes" id="UP001195483">
    <property type="component" value="Unassembled WGS sequence"/>
</dbReference>
<accession>A0AAE0VN93</accession>
<dbReference type="AlphaFoldDB" id="A0AAE0VN93"/>
<evidence type="ECO:0000313" key="4">
    <source>
        <dbReference type="Proteomes" id="UP001195483"/>
    </source>
</evidence>
<dbReference type="InterPro" id="IPR006652">
    <property type="entry name" value="Kelch_1"/>
</dbReference>
<organism evidence="3 4">
    <name type="scientific">Potamilus streckersoni</name>
    <dbReference type="NCBI Taxonomy" id="2493646"/>
    <lineage>
        <taxon>Eukaryota</taxon>
        <taxon>Metazoa</taxon>
        <taxon>Spiralia</taxon>
        <taxon>Lophotrochozoa</taxon>
        <taxon>Mollusca</taxon>
        <taxon>Bivalvia</taxon>
        <taxon>Autobranchia</taxon>
        <taxon>Heteroconchia</taxon>
        <taxon>Palaeoheterodonta</taxon>
        <taxon>Unionida</taxon>
        <taxon>Unionoidea</taxon>
        <taxon>Unionidae</taxon>
        <taxon>Ambleminae</taxon>
        <taxon>Lampsilini</taxon>
        <taxon>Potamilus</taxon>
    </lineage>
</organism>
<dbReference type="EMBL" id="JAEAOA010002069">
    <property type="protein sequence ID" value="KAK3584144.1"/>
    <property type="molecule type" value="Genomic_DNA"/>
</dbReference>
<evidence type="ECO:0000313" key="3">
    <source>
        <dbReference type="EMBL" id="KAK3584144.1"/>
    </source>
</evidence>
<sequence length="344" mass="37687">MSEERTSEKNNLTDNFLPQLKKFLQNETVFGEPYKIEGITIIPVNSVKVGFAYGGSQKDQRDTGAGGGGVTLTPVAFLIVKNDTVSFQPISSDVWKSTDGKIWTEVTSDAGFPARDGHTTVKFKDELWVIGGFDGTTALNDVWTSPDGKKWDDLTKDAVFGKRYNHTTVVFDDGSGEALWVIGGYDGSRKNDVWKSADGENWEPVSLTGDVFTQRESHAAVVFKDALWVIGGSDGSQKNDVYKSADGKDWEKVITDSIVFEIRNNHTATEFDGALWVIGGFDGSRKNDVWKSTDGITWTRVTANAGFTAREGHTTVKFKDALWVIGGEGGPPPGSGFLNDVWKY</sequence>
<evidence type="ECO:0000256" key="2">
    <source>
        <dbReference type="ARBA" id="ARBA00022737"/>
    </source>
</evidence>
<gene>
    <name evidence="3" type="ORF">CHS0354_035224</name>
</gene>
<dbReference type="InterPro" id="IPR051568">
    <property type="entry name" value="LZTR1/Attractin"/>
</dbReference>
<dbReference type="SUPFAM" id="SSF117281">
    <property type="entry name" value="Kelch motif"/>
    <property type="match status" value="1"/>
</dbReference>
<dbReference type="PANTHER" id="PTHR46376:SF1">
    <property type="entry name" value="LEUCINE-ZIPPER-LIKE TRANSCRIPTIONAL REGULATOR 1"/>
    <property type="match status" value="1"/>
</dbReference>
<dbReference type="InterPro" id="IPR014229">
    <property type="entry name" value="Spore_YtfJ"/>
</dbReference>
<dbReference type="Gene3D" id="2.120.10.80">
    <property type="entry name" value="Kelch-type beta propeller"/>
    <property type="match status" value="2"/>
</dbReference>
<reference evidence="3" key="1">
    <citation type="journal article" date="2021" name="Genome Biol. Evol.">
        <title>A High-Quality Reference Genome for a Parasitic Bivalve with Doubly Uniparental Inheritance (Bivalvia: Unionida).</title>
        <authorList>
            <person name="Smith C.H."/>
        </authorList>
    </citation>
    <scope>NUCLEOTIDE SEQUENCE</scope>
    <source>
        <strain evidence="3">CHS0354</strain>
    </source>
</reference>
<dbReference type="PANTHER" id="PTHR46376">
    <property type="entry name" value="LEUCINE-ZIPPER-LIKE TRANSCRIPTIONAL REGULATOR 1"/>
    <property type="match status" value="1"/>
</dbReference>
<keyword evidence="1" id="KW-0880">Kelch repeat</keyword>
<dbReference type="Pfam" id="PF01344">
    <property type="entry name" value="Kelch_1"/>
    <property type="match status" value="1"/>
</dbReference>
<reference evidence="3" key="3">
    <citation type="submission" date="2023-05" db="EMBL/GenBank/DDBJ databases">
        <authorList>
            <person name="Smith C.H."/>
        </authorList>
    </citation>
    <scope>NUCLEOTIDE SEQUENCE</scope>
    <source>
        <strain evidence="3">CHS0354</strain>
        <tissue evidence="3">Mantle</tissue>
    </source>
</reference>
<proteinExistence type="predicted"/>
<evidence type="ECO:0008006" key="5">
    <source>
        <dbReference type="Google" id="ProtNLM"/>
    </source>
</evidence>
<comment type="caution">
    <text evidence="3">The sequence shown here is derived from an EMBL/GenBank/DDBJ whole genome shotgun (WGS) entry which is preliminary data.</text>
</comment>
<keyword evidence="4" id="KW-1185">Reference proteome</keyword>
<dbReference type="Pfam" id="PF24681">
    <property type="entry name" value="Kelch_KLHDC2_KLHL20_DRC7"/>
    <property type="match status" value="1"/>
</dbReference>
<evidence type="ECO:0000256" key="1">
    <source>
        <dbReference type="ARBA" id="ARBA00022441"/>
    </source>
</evidence>
<name>A0AAE0VN93_9BIVA</name>
<dbReference type="Pfam" id="PF09579">
    <property type="entry name" value="Spore_YtfJ"/>
    <property type="match status" value="1"/>
</dbReference>
<dbReference type="GO" id="GO:0005794">
    <property type="term" value="C:Golgi apparatus"/>
    <property type="evidence" value="ECO:0007669"/>
    <property type="project" value="TreeGrafter"/>
</dbReference>
<keyword evidence="2" id="KW-0677">Repeat</keyword>
<protein>
    <recommendedName>
        <fullName evidence="5">Galactose oxidase</fullName>
    </recommendedName>
</protein>
<reference evidence="3" key="2">
    <citation type="journal article" date="2021" name="Genome Biol. Evol.">
        <title>Developing a high-quality reference genome for a parasitic bivalve with doubly uniparental inheritance (Bivalvia: Unionida).</title>
        <authorList>
            <person name="Smith C.H."/>
        </authorList>
    </citation>
    <scope>NUCLEOTIDE SEQUENCE</scope>
    <source>
        <strain evidence="3">CHS0354</strain>
        <tissue evidence="3">Mantle</tissue>
    </source>
</reference>
<dbReference type="InterPro" id="IPR015915">
    <property type="entry name" value="Kelch-typ_b-propeller"/>
</dbReference>